<reference evidence="11" key="1">
    <citation type="journal article" date="2017" name="Appl. Environ. Microbiol.">
        <title>Genomic Analysis of Calderihabitans maritimus KKC1, a Thermophilic, Hydrogenogenic, Carboxydotrophic Bacterium Isolated from Marine Sediment.</title>
        <authorList>
            <person name="Omae K."/>
            <person name="Yoneda Y."/>
            <person name="Fukuyama Y."/>
            <person name="Yoshida T."/>
            <person name="Sako Y."/>
        </authorList>
    </citation>
    <scope>NUCLEOTIDE SEQUENCE [LARGE SCALE GENOMIC DNA]</scope>
    <source>
        <strain evidence="11">KKC1</strain>
    </source>
</reference>
<dbReference type="PANTHER" id="PTHR42829:SF2">
    <property type="entry name" value="NADH-UBIQUINONE OXIDOREDUCTASE CHAIN 5"/>
    <property type="match status" value="1"/>
</dbReference>
<dbReference type="Pfam" id="PF00662">
    <property type="entry name" value="Proton_antipo_N"/>
    <property type="match status" value="1"/>
</dbReference>
<feature type="transmembrane region" description="Helical" evidence="7">
    <location>
        <begin position="249"/>
        <end position="267"/>
    </location>
</feature>
<accession>A0A1Z5HXB8</accession>
<keyword evidence="11" id="KW-1185">Reference proteome</keyword>
<dbReference type="Proteomes" id="UP000197032">
    <property type="component" value="Unassembled WGS sequence"/>
</dbReference>
<dbReference type="GO" id="GO:0003954">
    <property type="term" value="F:NADH dehydrogenase activity"/>
    <property type="evidence" value="ECO:0007669"/>
    <property type="project" value="TreeGrafter"/>
</dbReference>
<dbReference type="Pfam" id="PF00361">
    <property type="entry name" value="Proton_antipo_M"/>
    <property type="match status" value="1"/>
</dbReference>
<dbReference type="InterPro" id="IPR018393">
    <property type="entry name" value="NADHpl_OxRdtase_5_subgr"/>
</dbReference>
<dbReference type="InterPro" id="IPR001750">
    <property type="entry name" value="ND/Mrp_TM"/>
</dbReference>
<feature type="transmembrane region" description="Helical" evidence="7">
    <location>
        <begin position="377"/>
        <end position="397"/>
    </location>
</feature>
<dbReference type="AlphaFoldDB" id="A0A1Z5HXB8"/>
<organism evidence="10 11">
    <name type="scientific">Calderihabitans maritimus</name>
    <dbReference type="NCBI Taxonomy" id="1246530"/>
    <lineage>
        <taxon>Bacteria</taxon>
        <taxon>Bacillati</taxon>
        <taxon>Bacillota</taxon>
        <taxon>Clostridia</taxon>
        <taxon>Neomoorellales</taxon>
        <taxon>Calderihabitantaceae</taxon>
        <taxon>Calderihabitans</taxon>
    </lineage>
</organism>
<evidence type="ECO:0000256" key="3">
    <source>
        <dbReference type="ARBA" id="ARBA00022692"/>
    </source>
</evidence>
<feature type="domain" description="NADH-Ubiquinone oxidoreductase (complex I) chain 5 N-terminal" evidence="9">
    <location>
        <begin position="64"/>
        <end position="114"/>
    </location>
</feature>
<feature type="domain" description="NADH:quinone oxidoreductase/Mrp antiporter transmembrane" evidence="8">
    <location>
        <begin position="130"/>
        <end position="424"/>
    </location>
</feature>
<dbReference type="NCBIfam" id="NF005141">
    <property type="entry name" value="PRK06590.1"/>
    <property type="match status" value="1"/>
</dbReference>
<comment type="similarity">
    <text evidence="2">Belongs to the CPA3 antiporters (TC 2.A.63) subunit A family.</text>
</comment>
<feature type="transmembrane region" description="Helical" evidence="7">
    <location>
        <begin position="551"/>
        <end position="571"/>
    </location>
</feature>
<comment type="caution">
    <text evidence="10">The sequence shown here is derived from an EMBL/GenBank/DDBJ whole genome shotgun (WGS) entry which is preliminary data.</text>
</comment>
<dbReference type="OrthoDB" id="9807568at2"/>
<evidence type="ECO:0000313" key="10">
    <source>
        <dbReference type="EMBL" id="GAW94179.1"/>
    </source>
</evidence>
<evidence type="ECO:0000256" key="4">
    <source>
        <dbReference type="ARBA" id="ARBA00022989"/>
    </source>
</evidence>
<evidence type="ECO:0000256" key="5">
    <source>
        <dbReference type="ARBA" id="ARBA00023136"/>
    </source>
</evidence>
<feature type="transmembrane region" description="Helical" evidence="7">
    <location>
        <begin position="497"/>
        <end position="521"/>
    </location>
</feature>
<keyword evidence="4 7" id="KW-1133">Transmembrane helix</keyword>
<feature type="transmembrane region" description="Helical" evidence="7">
    <location>
        <begin position="316"/>
        <end position="334"/>
    </location>
</feature>
<dbReference type="InterPro" id="IPR003945">
    <property type="entry name" value="NU5C-like"/>
</dbReference>
<evidence type="ECO:0000256" key="7">
    <source>
        <dbReference type="SAM" id="Phobius"/>
    </source>
</evidence>
<dbReference type="RefSeq" id="WP_088555177.1">
    <property type="nucleotide sequence ID" value="NZ_BDGJ01000198.1"/>
</dbReference>
<protein>
    <submittedName>
        <fullName evidence="10">Proton-translocating NADH-quinone oxidoreductase subunit L</fullName>
    </submittedName>
</protein>
<keyword evidence="3 6" id="KW-0812">Transmembrane</keyword>
<dbReference type="EMBL" id="BDGJ01000198">
    <property type="protein sequence ID" value="GAW94179.1"/>
    <property type="molecule type" value="Genomic_DNA"/>
</dbReference>
<evidence type="ECO:0000313" key="11">
    <source>
        <dbReference type="Proteomes" id="UP000197032"/>
    </source>
</evidence>
<dbReference type="PRINTS" id="PR01435">
    <property type="entry name" value="NPOXDRDTASE5"/>
</dbReference>
<feature type="transmembrane region" description="Helical" evidence="7">
    <location>
        <begin position="31"/>
        <end position="54"/>
    </location>
</feature>
<feature type="transmembrane region" description="Helical" evidence="7">
    <location>
        <begin position="409"/>
        <end position="433"/>
    </location>
</feature>
<dbReference type="GO" id="GO:0015990">
    <property type="term" value="P:electron transport coupled proton transport"/>
    <property type="evidence" value="ECO:0007669"/>
    <property type="project" value="TreeGrafter"/>
</dbReference>
<name>A0A1Z5HXB8_9FIRM</name>
<sequence>MVQYAWLIPAMPLLAFIVIVAFTYKRPVLSGLVGVCGTAISLILSLAVFGSVWAGKETELSFLWADLGQLKLEMGVLLDPMSAVMFVVVSVISLLVFIYSFGYMHGDPGFSRFYAFLSLFVFSMLGLVAANNFLQIFIFWELVGLCSYLLIGFWYDQPGVALPPPLAGMRAFITTRIGDVGFLLGILVLVAAVPTLNFQEVFEFAEAGEISSSALTAAGILIFAGAVGKSAQFPLHTWLPDAMEGPTPVSALIHAATMVAAGVYLVARVMPIVAMSPQALLVIAYVGGFTAFFAATIALVYTDFKRVIGYSTISQLGYMMMALGVTGAASVGMFHLTTHAFFKALLFLAIGSAIHAVHSQDMKDMGGLGKEMKITSFAFLVGSLALAGIPPFSGFWSKDEIIYSAFHSGYVGLGILGLVAAFFTAFYIFRVYFHAFRGDVPEHMKKHHIHESPPTMTIPMLILAVFAIVVGLVGTPWHNYFAAFISPEEHHEAGVNSLALTLMVVSTLVAISAIFLAWLIYGRRRVTEEPMARSLPWLFKFLSNKWYIENFYYGVIVRYGAVGLAYFLAWFDRAVIDGLVNGVARFVDVIGMGLRRLQTGYFQFYAVIILTAATISIVYFALFWNI</sequence>
<evidence type="ECO:0000256" key="1">
    <source>
        <dbReference type="ARBA" id="ARBA00004127"/>
    </source>
</evidence>
<comment type="subcellular location">
    <subcellularLocation>
        <location evidence="1">Endomembrane system</location>
        <topology evidence="1">Multi-pass membrane protein</topology>
    </subcellularLocation>
    <subcellularLocation>
        <location evidence="6">Membrane</location>
        <topology evidence="6">Multi-pass membrane protein</topology>
    </subcellularLocation>
</comment>
<keyword evidence="5 7" id="KW-0472">Membrane</keyword>
<evidence type="ECO:0000259" key="9">
    <source>
        <dbReference type="Pfam" id="PF00662"/>
    </source>
</evidence>
<evidence type="ECO:0000259" key="8">
    <source>
        <dbReference type="Pfam" id="PF00361"/>
    </source>
</evidence>
<dbReference type="PANTHER" id="PTHR42829">
    <property type="entry name" value="NADH-UBIQUINONE OXIDOREDUCTASE CHAIN 5"/>
    <property type="match status" value="1"/>
</dbReference>
<feature type="transmembrane region" description="Helical" evidence="7">
    <location>
        <begin position="81"/>
        <end position="101"/>
    </location>
</feature>
<feature type="transmembrane region" description="Helical" evidence="7">
    <location>
        <begin position="6"/>
        <end position="24"/>
    </location>
</feature>
<dbReference type="NCBIfam" id="TIGR01974">
    <property type="entry name" value="NDH_I_L"/>
    <property type="match status" value="1"/>
</dbReference>
<dbReference type="PRINTS" id="PR01434">
    <property type="entry name" value="NADHDHGNASE5"/>
</dbReference>
<dbReference type="InterPro" id="IPR001516">
    <property type="entry name" value="Proton_antipo_N"/>
</dbReference>
<feature type="transmembrane region" description="Helical" evidence="7">
    <location>
        <begin position="279"/>
        <end position="304"/>
    </location>
</feature>
<feature type="transmembrane region" description="Helical" evidence="7">
    <location>
        <begin position="113"/>
        <end position="130"/>
    </location>
</feature>
<dbReference type="GO" id="GO:0008137">
    <property type="term" value="F:NADH dehydrogenase (ubiquinone) activity"/>
    <property type="evidence" value="ECO:0007669"/>
    <property type="project" value="InterPro"/>
</dbReference>
<feature type="transmembrane region" description="Helical" evidence="7">
    <location>
        <begin position="177"/>
        <end position="198"/>
    </location>
</feature>
<gene>
    <name evidence="10" type="ORF">KKC1_32920</name>
</gene>
<proteinExistence type="inferred from homology"/>
<feature type="transmembrane region" description="Helical" evidence="7">
    <location>
        <begin position="602"/>
        <end position="624"/>
    </location>
</feature>
<dbReference type="GO" id="GO:0016020">
    <property type="term" value="C:membrane"/>
    <property type="evidence" value="ECO:0007669"/>
    <property type="project" value="UniProtKB-SubCell"/>
</dbReference>
<dbReference type="GO" id="GO:0042773">
    <property type="term" value="P:ATP synthesis coupled electron transport"/>
    <property type="evidence" value="ECO:0007669"/>
    <property type="project" value="InterPro"/>
</dbReference>
<feature type="transmembrane region" description="Helical" evidence="7">
    <location>
        <begin position="454"/>
        <end position="477"/>
    </location>
</feature>
<feature type="transmembrane region" description="Helical" evidence="7">
    <location>
        <begin position="136"/>
        <end position="156"/>
    </location>
</feature>
<dbReference type="Gene3D" id="1.20.5.2700">
    <property type="match status" value="1"/>
</dbReference>
<evidence type="ECO:0000256" key="6">
    <source>
        <dbReference type="RuleBase" id="RU000320"/>
    </source>
</evidence>
<evidence type="ECO:0000256" key="2">
    <source>
        <dbReference type="ARBA" id="ARBA00008483"/>
    </source>
</evidence>
<dbReference type="GO" id="GO:0012505">
    <property type="term" value="C:endomembrane system"/>
    <property type="evidence" value="ECO:0007669"/>
    <property type="project" value="UniProtKB-SubCell"/>
</dbReference>
<feature type="transmembrane region" description="Helical" evidence="7">
    <location>
        <begin position="340"/>
        <end position="357"/>
    </location>
</feature>